<dbReference type="KEGG" id="aqu:109580547"/>
<dbReference type="EnsemblMetazoa" id="XM_019993844.1">
    <property type="protein sequence ID" value="XP_019849403.1"/>
    <property type="gene ID" value="LOC109580547"/>
</dbReference>
<dbReference type="Gene3D" id="1.20.1070.10">
    <property type="entry name" value="Rhodopsin 7-helix transmembrane proteins"/>
    <property type="match status" value="1"/>
</dbReference>
<evidence type="ECO:0000313" key="2">
    <source>
        <dbReference type="Proteomes" id="UP000007879"/>
    </source>
</evidence>
<proteinExistence type="predicted"/>
<dbReference type="GeneID" id="109580547"/>
<sequence length="116" mass="13170">MTVFIAAQGIIIFILYVLLSKQVRAAYSKWWKDKKANSQVLNIFTSKASFPLHSPNQTKDFKTHSNSNHYESSFNEKSDAILKSVASINEIPSPIATQEFSLVFGNKEFQENDSEH</sequence>
<accession>A0AAN0IY84</accession>
<dbReference type="Proteomes" id="UP000007879">
    <property type="component" value="Unassembled WGS sequence"/>
</dbReference>
<protein>
    <recommendedName>
        <fullName evidence="3">G-protein coupled receptors family 2 profile 2 domain-containing protein</fullName>
    </recommendedName>
</protein>
<reference evidence="2" key="1">
    <citation type="journal article" date="2010" name="Nature">
        <title>The Amphimedon queenslandica genome and the evolution of animal complexity.</title>
        <authorList>
            <person name="Srivastava M."/>
            <person name="Simakov O."/>
            <person name="Chapman J."/>
            <person name="Fahey B."/>
            <person name="Gauthier M.E."/>
            <person name="Mitros T."/>
            <person name="Richards G.S."/>
            <person name="Conaco C."/>
            <person name="Dacre M."/>
            <person name="Hellsten U."/>
            <person name="Larroux C."/>
            <person name="Putnam N.H."/>
            <person name="Stanke M."/>
            <person name="Adamska M."/>
            <person name="Darling A."/>
            <person name="Degnan S.M."/>
            <person name="Oakley T.H."/>
            <person name="Plachetzki D.C."/>
            <person name="Zhai Y."/>
            <person name="Adamski M."/>
            <person name="Calcino A."/>
            <person name="Cummins S.F."/>
            <person name="Goodstein D.M."/>
            <person name="Harris C."/>
            <person name="Jackson D.J."/>
            <person name="Leys S.P."/>
            <person name="Shu S."/>
            <person name="Woodcroft B.J."/>
            <person name="Vervoort M."/>
            <person name="Kosik K.S."/>
            <person name="Manning G."/>
            <person name="Degnan B.M."/>
            <person name="Rokhsar D.S."/>
        </authorList>
    </citation>
    <scope>NUCLEOTIDE SEQUENCE [LARGE SCALE GENOMIC DNA]</scope>
</reference>
<evidence type="ECO:0008006" key="3">
    <source>
        <dbReference type="Google" id="ProtNLM"/>
    </source>
</evidence>
<keyword evidence="2" id="KW-1185">Reference proteome</keyword>
<evidence type="ECO:0000313" key="1">
    <source>
        <dbReference type="EnsemblMetazoa" id="XP_019849403.1"/>
    </source>
</evidence>
<dbReference type="RefSeq" id="XP_019849403.1">
    <property type="nucleotide sequence ID" value="XM_019993844.1"/>
</dbReference>
<organism evidence="1 2">
    <name type="scientific">Amphimedon queenslandica</name>
    <name type="common">Sponge</name>
    <dbReference type="NCBI Taxonomy" id="400682"/>
    <lineage>
        <taxon>Eukaryota</taxon>
        <taxon>Metazoa</taxon>
        <taxon>Porifera</taxon>
        <taxon>Demospongiae</taxon>
        <taxon>Heteroscleromorpha</taxon>
        <taxon>Haplosclerida</taxon>
        <taxon>Niphatidae</taxon>
        <taxon>Amphimedon</taxon>
    </lineage>
</organism>
<reference evidence="1" key="2">
    <citation type="submission" date="2024-06" db="UniProtKB">
        <authorList>
            <consortium name="EnsemblMetazoa"/>
        </authorList>
    </citation>
    <scope>IDENTIFICATION</scope>
</reference>
<dbReference type="AlphaFoldDB" id="A0AAN0IY84"/>
<name>A0AAN0IY84_AMPQE</name>